<keyword evidence="2" id="KW-1185">Reference proteome</keyword>
<dbReference type="Proteomes" id="UP000245639">
    <property type="component" value="Unassembled WGS sequence"/>
</dbReference>
<evidence type="ECO:0000313" key="2">
    <source>
        <dbReference type="Proteomes" id="UP000245639"/>
    </source>
</evidence>
<protein>
    <recommendedName>
        <fullName evidence="3">Winged helix-turn helix protein</fullName>
    </recommendedName>
</protein>
<accession>A0A2U1E7H0</accession>
<name>A0A2U1E7H0_9PSEU</name>
<organism evidence="1 2">
    <name type="scientific">Actinomycetospora cinnamomea</name>
    <dbReference type="NCBI Taxonomy" id="663609"/>
    <lineage>
        <taxon>Bacteria</taxon>
        <taxon>Bacillati</taxon>
        <taxon>Actinomycetota</taxon>
        <taxon>Actinomycetes</taxon>
        <taxon>Pseudonocardiales</taxon>
        <taxon>Pseudonocardiaceae</taxon>
        <taxon>Actinomycetospora</taxon>
    </lineage>
</organism>
<comment type="caution">
    <text evidence="1">The sequence shown here is derived from an EMBL/GenBank/DDBJ whole genome shotgun (WGS) entry which is preliminary data.</text>
</comment>
<proteinExistence type="predicted"/>
<dbReference type="AlphaFoldDB" id="A0A2U1E7H0"/>
<sequence>MAPSVCRRRLAGLDDEARIGRPKAELVLTDAEREQLTRWARR</sequence>
<dbReference type="EMBL" id="QEKW01000034">
    <property type="protein sequence ID" value="PVY95897.1"/>
    <property type="molecule type" value="Genomic_DNA"/>
</dbReference>
<feature type="non-terminal residue" evidence="1">
    <location>
        <position position="42"/>
    </location>
</feature>
<reference evidence="1 2" key="1">
    <citation type="submission" date="2018-04" db="EMBL/GenBank/DDBJ databases">
        <title>Genomic Encyclopedia of Type Strains, Phase IV (KMG-IV): sequencing the most valuable type-strain genomes for metagenomic binning, comparative biology and taxonomic classification.</title>
        <authorList>
            <person name="Goeker M."/>
        </authorList>
    </citation>
    <scope>NUCLEOTIDE SEQUENCE [LARGE SCALE GENOMIC DNA]</scope>
    <source>
        <strain evidence="1 2">DSM 45771</strain>
    </source>
</reference>
<evidence type="ECO:0008006" key="3">
    <source>
        <dbReference type="Google" id="ProtNLM"/>
    </source>
</evidence>
<gene>
    <name evidence="1" type="ORF">C8D89_1349</name>
</gene>
<evidence type="ECO:0000313" key="1">
    <source>
        <dbReference type="EMBL" id="PVY95897.1"/>
    </source>
</evidence>